<dbReference type="EMBL" id="JAVDXO010000009">
    <property type="protein sequence ID" value="MDR7308134.1"/>
    <property type="molecule type" value="Genomic_DNA"/>
</dbReference>
<accession>A0ABU1ZRF7</accession>
<dbReference type="Proteomes" id="UP001268089">
    <property type="component" value="Unassembled WGS sequence"/>
</dbReference>
<organism evidence="1 2">
    <name type="scientific">Rhodoferax saidenbachensis</name>
    <dbReference type="NCBI Taxonomy" id="1484693"/>
    <lineage>
        <taxon>Bacteria</taxon>
        <taxon>Pseudomonadati</taxon>
        <taxon>Pseudomonadota</taxon>
        <taxon>Betaproteobacteria</taxon>
        <taxon>Burkholderiales</taxon>
        <taxon>Comamonadaceae</taxon>
        <taxon>Rhodoferax</taxon>
    </lineage>
</organism>
<sequence>MLKITKPGVGAHYSAAPSTLKKHRHCADMQDIPSLSGAPGPGFTFLHD</sequence>
<keyword evidence="2" id="KW-1185">Reference proteome</keyword>
<comment type="caution">
    <text evidence="1">The sequence shown here is derived from an EMBL/GenBank/DDBJ whole genome shotgun (WGS) entry which is preliminary data.</text>
</comment>
<proteinExistence type="predicted"/>
<evidence type="ECO:0000313" key="2">
    <source>
        <dbReference type="Proteomes" id="UP001268089"/>
    </source>
</evidence>
<protein>
    <submittedName>
        <fullName evidence="1">Uncharacterized protein</fullName>
    </submittedName>
</protein>
<gene>
    <name evidence="1" type="ORF">J2X15_003443</name>
</gene>
<dbReference type="RefSeq" id="WP_310344983.1">
    <property type="nucleotide sequence ID" value="NZ_JAVDXO010000009.1"/>
</dbReference>
<reference evidence="1 2" key="1">
    <citation type="submission" date="2023-07" db="EMBL/GenBank/DDBJ databases">
        <title>Sorghum-associated microbial communities from plants grown in Nebraska, USA.</title>
        <authorList>
            <person name="Schachtman D."/>
        </authorList>
    </citation>
    <scope>NUCLEOTIDE SEQUENCE [LARGE SCALE GENOMIC DNA]</scope>
    <source>
        <strain evidence="1 2">BE308</strain>
    </source>
</reference>
<name>A0ABU1ZRF7_9BURK</name>
<evidence type="ECO:0000313" key="1">
    <source>
        <dbReference type="EMBL" id="MDR7308134.1"/>
    </source>
</evidence>